<dbReference type="PANTHER" id="PTHR43775:SF51">
    <property type="entry name" value="INACTIVE PHENOLPHTHIOCEROL SYNTHESIS POLYKETIDE SYNTHASE TYPE I PKS1-RELATED"/>
    <property type="match status" value="1"/>
</dbReference>
<evidence type="ECO:0000256" key="16">
    <source>
        <dbReference type="ARBA" id="ARBA00066974"/>
    </source>
</evidence>
<dbReference type="InterPro" id="IPR016035">
    <property type="entry name" value="Acyl_Trfase/lysoPLipase"/>
</dbReference>
<evidence type="ECO:0000256" key="7">
    <source>
        <dbReference type="ARBA" id="ARBA00022857"/>
    </source>
</evidence>
<dbReference type="GO" id="GO:0016491">
    <property type="term" value="F:oxidoreductase activity"/>
    <property type="evidence" value="ECO:0007669"/>
    <property type="project" value="UniProtKB-KW"/>
</dbReference>
<dbReference type="InterPro" id="IPR001227">
    <property type="entry name" value="Ac_transferase_dom_sf"/>
</dbReference>
<keyword evidence="10" id="KW-0511">Multifunctional enzyme</keyword>
<evidence type="ECO:0000259" key="21">
    <source>
        <dbReference type="PROSITE" id="PS50075"/>
    </source>
</evidence>
<dbReference type="GO" id="GO:0034081">
    <property type="term" value="C:polyketide synthase complex"/>
    <property type="evidence" value="ECO:0007669"/>
    <property type="project" value="UniProtKB-ARBA"/>
</dbReference>
<dbReference type="Gene3D" id="3.40.47.10">
    <property type="match status" value="1"/>
</dbReference>
<keyword evidence="7" id="KW-0521">NADP</keyword>
<name>A0A431TDP7_9BURK</name>
<dbReference type="InterPro" id="IPR013968">
    <property type="entry name" value="PKS_KR"/>
</dbReference>
<dbReference type="PANTHER" id="PTHR43775">
    <property type="entry name" value="FATTY ACID SYNTHASE"/>
    <property type="match status" value="1"/>
</dbReference>
<keyword evidence="5" id="KW-0808">Transferase</keyword>
<evidence type="ECO:0000256" key="15">
    <source>
        <dbReference type="ARBA" id="ARBA00058455"/>
    </source>
</evidence>
<dbReference type="Pfam" id="PF21394">
    <property type="entry name" value="Beta-ketacyl_N"/>
    <property type="match status" value="1"/>
</dbReference>
<dbReference type="CDD" id="cd08953">
    <property type="entry name" value="KR_2_SDR_x"/>
    <property type="match status" value="1"/>
</dbReference>
<dbReference type="SMART" id="SM00827">
    <property type="entry name" value="PKS_AT"/>
    <property type="match status" value="1"/>
</dbReference>
<evidence type="ECO:0000259" key="22">
    <source>
        <dbReference type="PROSITE" id="PS52004"/>
    </source>
</evidence>
<dbReference type="InterPro" id="IPR020841">
    <property type="entry name" value="PKS_Beta-ketoAc_synthase_dom"/>
</dbReference>
<dbReference type="InterPro" id="IPR057326">
    <property type="entry name" value="KR_dom"/>
</dbReference>
<organism evidence="23 24">
    <name type="scientific">Variovorax gossypii</name>
    <dbReference type="NCBI Taxonomy" id="1679495"/>
    <lineage>
        <taxon>Bacteria</taxon>
        <taxon>Pseudomonadati</taxon>
        <taxon>Pseudomonadota</taxon>
        <taxon>Betaproteobacteria</taxon>
        <taxon>Burkholderiales</taxon>
        <taxon>Comamonadaceae</taxon>
        <taxon>Variovorax</taxon>
    </lineage>
</organism>
<dbReference type="InterPro" id="IPR006162">
    <property type="entry name" value="Ppantetheine_attach_site"/>
</dbReference>
<accession>A0A431TDP7</accession>
<dbReference type="Pfam" id="PF16197">
    <property type="entry name" value="KAsynt_C_assoc"/>
    <property type="match status" value="1"/>
</dbReference>
<dbReference type="InterPro" id="IPR050091">
    <property type="entry name" value="PKS_NRPS_Biosynth_Enz"/>
</dbReference>
<comment type="catalytic activity">
    <reaction evidence="14">
        <text>icosanoyl-[(phenol)carboxyphthiodiolenone synthase] + 2 (S)-methylmalonyl-CoA + 3 malonyl-CoA + 5 NADPH + 10 H(+) = C32-carboxyphthiodiolenone-[(phenol)carboxyphthiodiolenone synthase] + 5 CO2 + 5 NADP(+) + 5 CoA + 2 H2O</text>
        <dbReference type="Rhea" id="RHEA:57748"/>
        <dbReference type="Rhea" id="RHEA-COMP:14985"/>
        <dbReference type="Rhea" id="RHEA-COMP:14986"/>
        <dbReference type="ChEBI" id="CHEBI:15377"/>
        <dbReference type="ChEBI" id="CHEBI:15378"/>
        <dbReference type="ChEBI" id="CHEBI:16526"/>
        <dbReference type="ChEBI" id="CHEBI:57287"/>
        <dbReference type="ChEBI" id="CHEBI:57327"/>
        <dbReference type="ChEBI" id="CHEBI:57384"/>
        <dbReference type="ChEBI" id="CHEBI:57783"/>
        <dbReference type="ChEBI" id="CHEBI:58349"/>
        <dbReference type="ChEBI" id="CHEBI:87848"/>
        <dbReference type="ChEBI" id="CHEBI:142236"/>
        <dbReference type="EC" id="2.3.1.292"/>
    </reaction>
</comment>
<dbReference type="GO" id="GO:0006633">
    <property type="term" value="P:fatty acid biosynthetic process"/>
    <property type="evidence" value="ECO:0007669"/>
    <property type="project" value="InterPro"/>
</dbReference>
<dbReference type="PROSITE" id="PS52004">
    <property type="entry name" value="KS3_2"/>
    <property type="match status" value="1"/>
</dbReference>
<evidence type="ECO:0000256" key="19">
    <source>
        <dbReference type="ARBA" id="ARBA00078169"/>
    </source>
</evidence>
<dbReference type="InterPro" id="IPR014030">
    <property type="entry name" value="Ketoacyl_synth_N"/>
</dbReference>
<evidence type="ECO:0000256" key="18">
    <source>
        <dbReference type="ARBA" id="ARBA00075053"/>
    </source>
</evidence>
<dbReference type="EMBL" id="RXOE01000014">
    <property type="protein sequence ID" value="RTQ30520.1"/>
    <property type="molecule type" value="Genomic_DNA"/>
</dbReference>
<dbReference type="Pfam" id="PF02801">
    <property type="entry name" value="Ketoacyl-synt_C"/>
    <property type="match status" value="1"/>
</dbReference>
<dbReference type="SUPFAM" id="SSF51735">
    <property type="entry name" value="NAD(P)-binding Rossmann-fold domains"/>
    <property type="match status" value="2"/>
</dbReference>
<dbReference type="Pfam" id="PF00109">
    <property type="entry name" value="ketoacyl-synt"/>
    <property type="match status" value="1"/>
</dbReference>
<dbReference type="EC" id="2.3.1.292" evidence="16"/>
<dbReference type="SUPFAM" id="SSF55048">
    <property type="entry name" value="Probable ACP-binding domain of malonyl-CoA ACP transacylase"/>
    <property type="match status" value="1"/>
</dbReference>
<feature type="domain" description="Carrier" evidence="21">
    <location>
        <begin position="1447"/>
        <end position="1522"/>
    </location>
</feature>
<dbReference type="Gene3D" id="1.10.1200.10">
    <property type="entry name" value="ACP-like"/>
    <property type="match status" value="1"/>
</dbReference>
<evidence type="ECO:0000256" key="17">
    <source>
        <dbReference type="ARBA" id="ARBA00073623"/>
    </source>
</evidence>
<proteinExistence type="predicted"/>
<dbReference type="Gene3D" id="3.30.70.250">
    <property type="entry name" value="Malonyl-CoA ACP transacylase, ACP-binding"/>
    <property type="match status" value="1"/>
</dbReference>
<dbReference type="InterPro" id="IPR016036">
    <property type="entry name" value="Malonyl_transacylase_ACP-bd"/>
</dbReference>
<dbReference type="SUPFAM" id="SSF47336">
    <property type="entry name" value="ACP-like"/>
    <property type="match status" value="1"/>
</dbReference>
<dbReference type="GO" id="GO:0004312">
    <property type="term" value="F:fatty acid synthase activity"/>
    <property type="evidence" value="ECO:0007669"/>
    <property type="project" value="TreeGrafter"/>
</dbReference>
<evidence type="ECO:0000256" key="12">
    <source>
        <dbReference type="ARBA" id="ARBA00051971"/>
    </source>
</evidence>
<dbReference type="GO" id="GO:0004315">
    <property type="term" value="F:3-oxoacyl-[acyl-carrier-protein] synthase activity"/>
    <property type="evidence" value="ECO:0007669"/>
    <property type="project" value="InterPro"/>
</dbReference>
<dbReference type="InterPro" id="IPR016039">
    <property type="entry name" value="Thiolase-like"/>
</dbReference>
<dbReference type="SUPFAM" id="SSF52151">
    <property type="entry name" value="FabD/lysophospholipase-like"/>
    <property type="match status" value="1"/>
</dbReference>
<dbReference type="SMART" id="SM00825">
    <property type="entry name" value="PKS_KS"/>
    <property type="match status" value="1"/>
</dbReference>
<dbReference type="Pfam" id="PF08659">
    <property type="entry name" value="KR"/>
    <property type="match status" value="1"/>
</dbReference>
<dbReference type="Pfam" id="PF00550">
    <property type="entry name" value="PP-binding"/>
    <property type="match status" value="1"/>
</dbReference>
<dbReference type="Gene3D" id="3.40.366.10">
    <property type="entry name" value="Malonyl-Coenzyme A Acyl Carrier Protein, domain 2"/>
    <property type="match status" value="1"/>
</dbReference>
<evidence type="ECO:0000256" key="10">
    <source>
        <dbReference type="ARBA" id="ARBA00023268"/>
    </source>
</evidence>
<evidence type="ECO:0000256" key="14">
    <source>
        <dbReference type="ARBA" id="ARBA00052745"/>
    </source>
</evidence>
<evidence type="ECO:0000256" key="8">
    <source>
        <dbReference type="ARBA" id="ARBA00023002"/>
    </source>
</evidence>
<comment type="function">
    <text evidence="15">Part of the PpsABCDE complex involved in the biosynthesis of the lipid core common to phthiocerols and phenolphthiocerols by successive additions of malonyl-CoA or methylmalonyl-CoA extender units. PpsA can accept as substrate the activated forms of either icosanoyl (C20), docosanoyl (C22) or lignoceroyl (C24) groups from FadD26, or a (4-hydroxyphenyl)-C17 or (4-hydroxyphenyl)-C19 fatty acyl from FadD29. PpsA initiates the biosynthesis and extends its substrate using a malonyl-CoA extender unit. The PpsB and PpsC proteins add the second and third malonyl-CoA extender units. PpsD adds an (R)-methylmalonyl unit and PpsE adds a second (R)-methylmalonyl unit. The incorporation of the methylmalonyl units results in formation of two branched methyl groups in the elongated product.</text>
</comment>
<dbReference type="InterPro" id="IPR020806">
    <property type="entry name" value="PKS_PP-bd"/>
</dbReference>
<sequence>MNTLNEQAGQPDAAATTGIEIAIVGMAGRFPGADDVDVFWRNIRDGVESVAGFTDEQLRARGISQELLEDPAYVKAGVQFKGFDQFDAGFFGYSPREAEYLDPQQRIFLECAWAALEHAGCDAHSWPGKIGVYAGEGPNLYLMRHLLPAFGLGDGRGIADLLGLMSGNSGGSLCTRVAYKLNLRGPAVTVQTACSTSLAAVHTACQSLLGYDCDMALAGGVWLNLLQDNGYLYQAGAILSPDGHCRAFDEKAAGTVIGSGAGIVVLKRLDDALRDGDTIHAVIKGSAANNDGADKVGFTAPSVNGQAEAIRAAQLIAGVPAESVGYIEAHGTGTVLGDPIELAALTQAFQADSGRTGYCAIGSVKTNVGHLDAAAGVTGLIKTVMALKHKTLPASLHFERPNPQIDFAASPFYVNAATKAWPAGATPRRAGVSSFGIGGTNVHVVLEEAPAVKSAETSSSWQVLPLSAQNTAALQQAGRQLGRHLEASSDQSLADIAHTLQSGRRAQPLRATIVANGNAMGAQTLLSPEGGFEQVMRAPATAPEVAFLFPGGGTQHANMGAALYRDDPVFRGEVDRCCALLNDAMGMDLRQLLYPAAGAEAAADHKLSCIEYTQPVLFIVEYAMARAWMARGVQPAVMLGHSLGEYVAACLAGVFSLEDALRIVTARGRLMQSMPAGAMTAIALTEAELAPFLQAGCDIAAINGEQLCVLAGPLQAIEAAEKQLSARGLLPRRLHVAIASHSAMTESIVAELQQVVASVPRHAPRIPFISNVTGKPITPEQAVDPAYWASHLRSTVRFADGLAVLLGVAGRVVLEVGPGETLAGLARQHPLAASAAGIWASQAHPQQQARNERQLASVTGALWCAGVEIDWAACRAGQPRRQVPLPTYPFQRQSYWVEAGSFEGGAKAGATGAATDVFYVPTWKRTEPLLPVQTPAPAGTCTLVFGETRSLTDSLIRHLHQDADTHPVVWVEQGPAFVEISPRHYAVRPGERSDHEQVLRKVQAELGPVSKIHHLWSVDDELAAPSQSDQMLERGFFSLLALAQALDAVSAGSERKLAIQVVANQMEDVSGLEPLCPEKATLFSLAKVIGQEYPHIDCRVTDVVLPVPGSDAEAWLVKQLAADVSARHDEPLVAYRGPHRWVKAYEPLALPAPGAGPQQRLRTHGVYLITGGLGGVGLSVARHLAKSWQAKLVLFGRTPLPERSKWEALAASPEQPAALRRKLLQLLELEALGGEVLVLSADVADAAQMQAAAAQARARFGAIHGVIHAAGHANSGMIGQRNRAMVDAVFAPKLRGTQALLEAVREDALDFVLFCSSISSMAGGLGMSDYAAANAYLDALAAQVQRSARHAVFSVNWDAWRDLGMAAGMVLPEGVGMDGPEGALALERIVNGPAFSQVVISTTDLEQRLGELDSGMLELIESGPLAHAARAGRRNHPRPALDTPYVAPDGDLETGLAAVWQDMLGITAVGIHDNLFELGGDSLLAIQILARVRKAYEIELHPAAFFKAPTIADLALLVETRLIEEIENGESSENKDPADAATV</sequence>
<dbReference type="PROSITE" id="PS50075">
    <property type="entry name" value="CARRIER"/>
    <property type="match status" value="1"/>
</dbReference>
<evidence type="ECO:0000256" key="20">
    <source>
        <dbReference type="ARBA" id="ARBA00084020"/>
    </source>
</evidence>
<dbReference type="GO" id="GO:0031177">
    <property type="term" value="F:phosphopantetheine binding"/>
    <property type="evidence" value="ECO:0007669"/>
    <property type="project" value="InterPro"/>
</dbReference>
<dbReference type="Proteomes" id="UP000267418">
    <property type="component" value="Unassembled WGS sequence"/>
</dbReference>
<dbReference type="InterPro" id="IPR032821">
    <property type="entry name" value="PKS_assoc"/>
</dbReference>
<comment type="cofactor">
    <cofactor evidence="2">
        <name>pantetheine 4'-phosphate</name>
        <dbReference type="ChEBI" id="CHEBI:47942"/>
    </cofactor>
</comment>
<dbReference type="FunFam" id="3.40.47.10:FF:000042">
    <property type="entry name" value="Polyketide synthase Pks13"/>
    <property type="match status" value="1"/>
</dbReference>
<dbReference type="InterPro" id="IPR049490">
    <property type="entry name" value="C883_1060-like_KR_N"/>
</dbReference>
<evidence type="ECO:0000256" key="3">
    <source>
        <dbReference type="ARBA" id="ARBA00022450"/>
    </source>
</evidence>
<keyword evidence="24" id="KW-1185">Reference proteome</keyword>
<comment type="catalytic activity">
    <reaction evidence="12">
        <text>19-(4-hydroxyphenyl)nonadecanoyl-[(phenol)carboxyphthiodiolenone synthase] + 2 (S)-methylmalonyl-CoA + 3 malonyl-CoA + 5 NADPH + 10 H(+) = C37-(phenol)carboxyphthiodiolenone-[(phenol)carboxyphthiodiolenone synthase] + 5 CO2 + 5 NADP(+) + 5 CoA + 2 H2O</text>
        <dbReference type="Rhea" id="RHEA:57760"/>
        <dbReference type="Rhea" id="RHEA-COMP:14273"/>
        <dbReference type="Rhea" id="RHEA-COMP:14990"/>
        <dbReference type="ChEBI" id="CHEBI:15377"/>
        <dbReference type="ChEBI" id="CHEBI:15378"/>
        <dbReference type="ChEBI" id="CHEBI:16526"/>
        <dbReference type="ChEBI" id="CHEBI:57287"/>
        <dbReference type="ChEBI" id="CHEBI:57327"/>
        <dbReference type="ChEBI" id="CHEBI:57384"/>
        <dbReference type="ChEBI" id="CHEBI:57783"/>
        <dbReference type="ChEBI" id="CHEBI:58349"/>
        <dbReference type="ChEBI" id="CHEBI:133301"/>
        <dbReference type="ChEBI" id="CHEBI:142260"/>
        <dbReference type="EC" id="2.3.1.292"/>
    </reaction>
</comment>
<dbReference type="InterPro" id="IPR014031">
    <property type="entry name" value="Ketoacyl_synth_C"/>
</dbReference>
<dbReference type="OrthoDB" id="9778690at2"/>
<feature type="domain" description="Ketosynthase family 3 (KS3)" evidence="22">
    <location>
        <begin position="18"/>
        <end position="448"/>
    </location>
</feature>
<evidence type="ECO:0000256" key="1">
    <source>
        <dbReference type="ARBA" id="ARBA00001937"/>
    </source>
</evidence>
<dbReference type="PROSITE" id="PS00012">
    <property type="entry name" value="PHOSPHOPANTETHEINE"/>
    <property type="match status" value="1"/>
</dbReference>
<comment type="catalytic activity">
    <reaction evidence="13">
        <text>docosanoyl-[(phenol)carboxyphthiodiolenone synthase] + 2 (S)-methylmalonyl-CoA + 3 malonyl-CoA + 5 NADPH + 10 H(+) = C34-carboxyphthiodiolenone-[(phenol)carboxyphthiodiolenone synthase] + 5 CO2 + 5 NADP(+) + 5 CoA + 2 H2O</text>
        <dbReference type="Rhea" id="RHEA:57752"/>
        <dbReference type="Rhea" id="RHEA-COMP:14987"/>
        <dbReference type="Rhea" id="RHEA-COMP:14988"/>
        <dbReference type="ChEBI" id="CHEBI:15377"/>
        <dbReference type="ChEBI" id="CHEBI:15378"/>
        <dbReference type="ChEBI" id="CHEBI:16526"/>
        <dbReference type="ChEBI" id="CHEBI:57287"/>
        <dbReference type="ChEBI" id="CHEBI:57327"/>
        <dbReference type="ChEBI" id="CHEBI:57384"/>
        <dbReference type="ChEBI" id="CHEBI:57783"/>
        <dbReference type="ChEBI" id="CHEBI:58349"/>
        <dbReference type="ChEBI" id="CHEBI:142237"/>
        <dbReference type="ChEBI" id="CHEBI:142238"/>
        <dbReference type="EC" id="2.3.1.292"/>
    </reaction>
</comment>
<dbReference type="InterPro" id="IPR018201">
    <property type="entry name" value="Ketoacyl_synth_AS"/>
</dbReference>
<dbReference type="InterPro" id="IPR036736">
    <property type="entry name" value="ACP-like_sf"/>
</dbReference>
<dbReference type="SMART" id="SM00823">
    <property type="entry name" value="PKS_PP"/>
    <property type="match status" value="1"/>
</dbReference>
<dbReference type="FunFam" id="1.10.1200.10:FF:000005">
    <property type="entry name" value="Nonribosomal peptide synthetase 1"/>
    <property type="match status" value="1"/>
</dbReference>
<dbReference type="InterPro" id="IPR036291">
    <property type="entry name" value="NAD(P)-bd_dom_sf"/>
</dbReference>
<evidence type="ECO:0000313" key="23">
    <source>
        <dbReference type="EMBL" id="RTQ30520.1"/>
    </source>
</evidence>
<dbReference type="Gene3D" id="3.40.50.720">
    <property type="entry name" value="NAD(P)-binding Rossmann-like Domain"/>
    <property type="match status" value="1"/>
</dbReference>
<dbReference type="Pfam" id="PF00698">
    <property type="entry name" value="Acyl_transf_1"/>
    <property type="match status" value="1"/>
</dbReference>
<keyword evidence="4" id="KW-0597">Phosphoprotein</keyword>
<gene>
    <name evidence="23" type="ORF">EJP69_29330</name>
</gene>
<evidence type="ECO:0000313" key="24">
    <source>
        <dbReference type="Proteomes" id="UP000267418"/>
    </source>
</evidence>
<evidence type="ECO:0000256" key="4">
    <source>
        <dbReference type="ARBA" id="ARBA00022553"/>
    </source>
</evidence>
<evidence type="ECO:0000256" key="11">
    <source>
        <dbReference type="ARBA" id="ARBA00050973"/>
    </source>
</evidence>
<comment type="cofactor">
    <cofactor evidence="1">
        <name>NADP(+)</name>
        <dbReference type="ChEBI" id="CHEBI:58349"/>
    </cofactor>
</comment>
<dbReference type="SUPFAM" id="SSF53901">
    <property type="entry name" value="Thiolase-like"/>
    <property type="match status" value="1"/>
</dbReference>
<evidence type="ECO:0000256" key="9">
    <source>
        <dbReference type="ARBA" id="ARBA00023098"/>
    </source>
</evidence>
<keyword evidence="8" id="KW-0560">Oxidoreductase</keyword>
<keyword evidence="9" id="KW-0443">Lipid metabolism</keyword>
<evidence type="ECO:0000256" key="2">
    <source>
        <dbReference type="ARBA" id="ARBA00001957"/>
    </source>
</evidence>
<dbReference type="PROSITE" id="PS00606">
    <property type="entry name" value="KS3_1"/>
    <property type="match status" value="1"/>
</dbReference>
<dbReference type="InterPro" id="IPR009081">
    <property type="entry name" value="PP-bd_ACP"/>
</dbReference>
<dbReference type="InterPro" id="IPR014043">
    <property type="entry name" value="Acyl_transferase_dom"/>
</dbReference>
<dbReference type="Gene3D" id="3.30.70.3290">
    <property type="match status" value="1"/>
</dbReference>
<comment type="caution">
    <text evidence="23">The sequence shown here is derived from an EMBL/GenBank/DDBJ whole genome shotgun (WGS) entry which is preliminary data.</text>
</comment>
<comment type="catalytic activity">
    <reaction evidence="11">
        <text>17-(4-hydroxyphenyl)heptadecanoyl-[(phenol)carboxyphthiodiolenone synthase] + 2 (S)-methylmalonyl-CoA + 3 malonyl-CoA + 5 NADPH + 10 H(+) = C35-(phenol)carboxyphthiodiolenone-[(phenol)carboxyphthiodiolenone synthase] + 5 CO2 + 5 NADP(+) + 5 CoA + 2 H2O</text>
        <dbReference type="Rhea" id="RHEA:57756"/>
        <dbReference type="Rhea" id="RHEA-COMP:14272"/>
        <dbReference type="Rhea" id="RHEA-COMP:14989"/>
        <dbReference type="ChEBI" id="CHEBI:15377"/>
        <dbReference type="ChEBI" id="CHEBI:15378"/>
        <dbReference type="ChEBI" id="CHEBI:16526"/>
        <dbReference type="ChEBI" id="CHEBI:57287"/>
        <dbReference type="ChEBI" id="CHEBI:57327"/>
        <dbReference type="ChEBI" id="CHEBI:57384"/>
        <dbReference type="ChEBI" id="CHEBI:57783"/>
        <dbReference type="ChEBI" id="CHEBI:58349"/>
        <dbReference type="ChEBI" id="CHEBI:133300"/>
        <dbReference type="ChEBI" id="CHEBI:142259"/>
        <dbReference type="EC" id="2.3.1.292"/>
    </reaction>
</comment>
<evidence type="ECO:0000256" key="13">
    <source>
        <dbReference type="ARBA" id="ARBA00052119"/>
    </source>
</evidence>
<evidence type="ECO:0000256" key="5">
    <source>
        <dbReference type="ARBA" id="ARBA00022679"/>
    </source>
</evidence>
<evidence type="ECO:0000256" key="6">
    <source>
        <dbReference type="ARBA" id="ARBA00022832"/>
    </source>
</evidence>
<dbReference type="SMART" id="SM00822">
    <property type="entry name" value="PKS_KR"/>
    <property type="match status" value="1"/>
</dbReference>
<protein>
    <recommendedName>
        <fullName evidence="17">Phenolphthiocerol/phthiocerol polyketide synthase subunit E</fullName>
        <ecNumber evidence="16">2.3.1.292</ecNumber>
    </recommendedName>
    <alternativeName>
        <fullName evidence="19">(Phenol)carboxyphthiodiolenone synthase subunit E</fullName>
    </alternativeName>
    <alternativeName>
        <fullName evidence="20">Beta-ketoacyl-acyl-carrier-protein synthase I</fullName>
    </alternativeName>
    <alternativeName>
        <fullName evidence="18">Phthiocerol synthesis polyketide synthase type I PpsE</fullName>
    </alternativeName>
</protein>
<keyword evidence="6" id="KW-0276">Fatty acid metabolism</keyword>
<dbReference type="RefSeq" id="WP_126473972.1">
    <property type="nucleotide sequence ID" value="NZ_RXOE01000014.1"/>
</dbReference>
<dbReference type="CDD" id="cd00833">
    <property type="entry name" value="PKS"/>
    <property type="match status" value="1"/>
</dbReference>
<reference evidence="23 24" key="1">
    <citation type="submission" date="2018-12" db="EMBL/GenBank/DDBJ databases">
        <title>The genome of Variovorax gossypii DSM 100435.</title>
        <authorList>
            <person name="Gao J."/>
            <person name="Sun J."/>
        </authorList>
    </citation>
    <scope>NUCLEOTIDE SEQUENCE [LARGE SCALE GENOMIC DNA]</scope>
    <source>
        <strain evidence="23 24">DSM 100435</strain>
    </source>
</reference>
<keyword evidence="3" id="KW-0596">Phosphopantetheine</keyword>